<proteinExistence type="predicted"/>
<sequence length="115" mass="13128">MPLMTRLSIGIFVFILAPLGLFYGTLISLEGVMRLAGGSQRFTSAMKDFASCLFNTELDDLNAIIIFYSYSNKQDDSKCIFRKLDRVLVHERWTEMLLNCSAEFFSLSSLIILPW</sequence>
<accession>A0A498IMV4</accession>
<keyword evidence="1" id="KW-1133">Transmembrane helix</keyword>
<organism evidence="2 3">
    <name type="scientific">Malus domestica</name>
    <name type="common">Apple</name>
    <name type="synonym">Pyrus malus</name>
    <dbReference type="NCBI Taxonomy" id="3750"/>
    <lineage>
        <taxon>Eukaryota</taxon>
        <taxon>Viridiplantae</taxon>
        <taxon>Streptophyta</taxon>
        <taxon>Embryophyta</taxon>
        <taxon>Tracheophyta</taxon>
        <taxon>Spermatophyta</taxon>
        <taxon>Magnoliopsida</taxon>
        <taxon>eudicotyledons</taxon>
        <taxon>Gunneridae</taxon>
        <taxon>Pentapetalae</taxon>
        <taxon>rosids</taxon>
        <taxon>fabids</taxon>
        <taxon>Rosales</taxon>
        <taxon>Rosaceae</taxon>
        <taxon>Amygdaloideae</taxon>
        <taxon>Maleae</taxon>
        <taxon>Malus</taxon>
    </lineage>
</organism>
<name>A0A498IMV4_MALDO</name>
<evidence type="ECO:0000313" key="3">
    <source>
        <dbReference type="Proteomes" id="UP000290289"/>
    </source>
</evidence>
<keyword evidence="1" id="KW-0812">Transmembrane</keyword>
<keyword evidence="3" id="KW-1185">Reference proteome</keyword>
<keyword evidence="1" id="KW-0472">Membrane</keyword>
<dbReference type="Proteomes" id="UP000290289">
    <property type="component" value="Chromosome 11"/>
</dbReference>
<evidence type="ECO:0000313" key="2">
    <source>
        <dbReference type="EMBL" id="RXH83312.1"/>
    </source>
</evidence>
<feature type="transmembrane region" description="Helical" evidence="1">
    <location>
        <begin position="6"/>
        <end position="26"/>
    </location>
</feature>
<comment type="caution">
    <text evidence="2">The sequence shown here is derived from an EMBL/GenBank/DDBJ whole genome shotgun (WGS) entry which is preliminary data.</text>
</comment>
<evidence type="ECO:0000256" key="1">
    <source>
        <dbReference type="SAM" id="Phobius"/>
    </source>
</evidence>
<protein>
    <submittedName>
        <fullName evidence="2">Uncharacterized protein</fullName>
    </submittedName>
</protein>
<reference evidence="2 3" key="1">
    <citation type="submission" date="2018-10" db="EMBL/GenBank/DDBJ databases">
        <title>A high-quality apple genome assembly.</title>
        <authorList>
            <person name="Hu J."/>
        </authorList>
    </citation>
    <scope>NUCLEOTIDE SEQUENCE [LARGE SCALE GENOMIC DNA]</scope>
    <source>
        <strain evidence="3">cv. HFTH1</strain>
        <tissue evidence="2">Young leaf</tissue>
    </source>
</reference>
<dbReference type="EMBL" id="RDQH01000337">
    <property type="protein sequence ID" value="RXH83312.1"/>
    <property type="molecule type" value="Genomic_DNA"/>
</dbReference>
<dbReference type="AlphaFoldDB" id="A0A498IMV4"/>
<gene>
    <name evidence="2" type="ORF">DVH24_005565</name>
</gene>